<organism evidence="1">
    <name type="scientific">Arundo donax</name>
    <name type="common">Giant reed</name>
    <name type="synonym">Donax arundinaceus</name>
    <dbReference type="NCBI Taxonomy" id="35708"/>
    <lineage>
        <taxon>Eukaryota</taxon>
        <taxon>Viridiplantae</taxon>
        <taxon>Streptophyta</taxon>
        <taxon>Embryophyta</taxon>
        <taxon>Tracheophyta</taxon>
        <taxon>Spermatophyta</taxon>
        <taxon>Magnoliopsida</taxon>
        <taxon>Liliopsida</taxon>
        <taxon>Poales</taxon>
        <taxon>Poaceae</taxon>
        <taxon>PACMAD clade</taxon>
        <taxon>Arundinoideae</taxon>
        <taxon>Arundineae</taxon>
        <taxon>Arundo</taxon>
    </lineage>
</organism>
<proteinExistence type="predicted"/>
<dbReference type="AlphaFoldDB" id="A0A0A9GEV0"/>
<name>A0A0A9GEV0_ARUDO</name>
<accession>A0A0A9GEV0</accession>
<evidence type="ECO:0000313" key="1">
    <source>
        <dbReference type="EMBL" id="JAE19183.1"/>
    </source>
</evidence>
<protein>
    <submittedName>
        <fullName evidence="1">Uncharacterized protein</fullName>
    </submittedName>
</protein>
<reference evidence="1" key="2">
    <citation type="journal article" date="2015" name="Data Brief">
        <title>Shoot transcriptome of the giant reed, Arundo donax.</title>
        <authorList>
            <person name="Barrero R.A."/>
            <person name="Guerrero F.D."/>
            <person name="Moolhuijzen P."/>
            <person name="Goolsby J.A."/>
            <person name="Tidwell J."/>
            <person name="Bellgard S.E."/>
            <person name="Bellgard M.I."/>
        </authorList>
    </citation>
    <scope>NUCLEOTIDE SEQUENCE</scope>
    <source>
        <tissue evidence="1">Shoot tissue taken approximately 20 cm above the soil surface</tissue>
    </source>
</reference>
<dbReference type="EMBL" id="GBRH01178713">
    <property type="protein sequence ID" value="JAE19183.1"/>
    <property type="molecule type" value="Transcribed_RNA"/>
</dbReference>
<sequence length="35" mass="3962">MEVKTSMSSLIEMKQVNNTQGSSIMIILLQRYSIS</sequence>
<reference evidence="1" key="1">
    <citation type="submission" date="2014-09" db="EMBL/GenBank/DDBJ databases">
        <authorList>
            <person name="Magalhaes I.L.F."/>
            <person name="Oliveira U."/>
            <person name="Santos F.R."/>
            <person name="Vidigal T.H.D.A."/>
            <person name="Brescovit A.D."/>
            <person name="Santos A.J."/>
        </authorList>
    </citation>
    <scope>NUCLEOTIDE SEQUENCE</scope>
    <source>
        <tissue evidence="1">Shoot tissue taken approximately 20 cm above the soil surface</tissue>
    </source>
</reference>